<evidence type="ECO:0000313" key="2">
    <source>
        <dbReference type="EMBL" id="RBP53238.1"/>
    </source>
</evidence>
<protein>
    <recommendedName>
        <fullName evidence="4">Lipoprotein</fullName>
    </recommendedName>
</protein>
<comment type="caution">
    <text evidence="2">The sequence shown here is derived from an EMBL/GenBank/DDBJ whole genome shotgun (WGS) entry which is preliminary data.</text>
</comment>
<accession>A0A395JUM1</accession>
<evidence type="ECO:0008006" key="4">
    <source>
        <dbReference type="Google" id="ProtNLM"/>
    </source>
</evidence>
<organism evidence="2 3">
    <name type="scientific">Arenicella xantha</name>
    <dbReference type="NCBI Taxonomy" id="644221"/>
    <lineage>
        <taxon>Bacteria</taxon>
        <taxon>Pseudomonadati</taxon>
        <taxon>Pseudomonadota</taxon>
        <taxon>Gammaproteobacteria</taxon>
        <taxon>Arenicellales</taxon>
        <taxon>Arenicellaceae</taxon>
        <taxon>Arenicella</taxon>
    </lineage>
</organism>
<evidence type="ECO:0000256" key="1">
    <source>
        <dbReference type="SAM" id="SignalP"/>
    </source>
</evidence>
<proteinExistence type="predicted"/>
<dbReference type="AlphaFoldDB" id="A0A395JUM1"/>
<feature type="chain" id="PRO_5017241382" description="Lipoprotein" evidence="1">
    <location>
        <begin position="28"/>
        <end position="417"/>
    </location>
</feature>
<sequence length="417" mass="46562">MWQSNTNMSSVVGKLLCGIFVALLASACSTFEYHETKSVKIARVDEAQEQLIDESTLLDVGIVLFHPGEVDLDADDLAYSSVRQSESVWFTSQLKETLEQSNAWGIVRALPKRTLPMDVIVTGKLIESNGEFVKIKVKAEDSSGRVWLDQAFEQQASSYAYHPEIDLPGDPFQATFSEIANALFNYQASLSADELRQIRTITKVLFARDFVPDAFSEYLAETDDGRISLLRVPANSDPMMQRVERVRARNDLFVDVIQDYYRTFNRQMEGPYQEWRKLSYKQVLYARQLDAQARKQKAASVLAIAGGVLAAVEGDRGTTRFAGHMGIFAGANLFRLSLLKSDEALSHSDALRELGESLESQLAPSIVDLQDRSVTLTGTVEDQFGEWRRILGEMFILEEGALSETVNDASGVNQEDD</sequence>
<name>A0A395JUM1_9GAMM</name>
<dbReference type="Proteomes" id="UP000253083">
    <property type="component" value="Unassembled WGS sequence"/>
</dbReference>
<keyword evidence="1" id="KW-0732">Signal</keyword>
<gene>
    <name evidence="2" type="ORF">DFR28_101624</name>
</gene>
<keyword evidence="3" id="KW-1185">Reference proteome</keyword>
<reference evidence="2 3" key="1">
    <citation type="submission" date="2018-06" db="EMBL/GenBank/DDBJ databases">
        <title>Genomic Encyclopedia of Type Strains, Phase IV (KMG-IV): sequencing the most valuable type-strain genomes for metagenomic binning, comparative biology and taxonomic classification.</title>
        <authorList>
            <person name="Goeker M."/>
        </authorList>
    </citation>
    <scope>NUCLEOTIDE SEQUENCE [LARGE SCALE GENOMIC DNA]</scope>
    <source>
        <strain evidence="2 3">DSM 24032</strain>
    </source>
</reference>
<evidence type="ECO:0000313" key="3">
    <source>
        <dbReference type="Proteomes" id="UP000253083"/>
    </source>
</evidence>
<dbReference type="EMBL" id="QNRT01000001">
    <property type="protein sequence ID" value="RBP53238.1"/>
    <property type="molecule type" value="Genomic_DNA"/>
</dbReference>
<feature type="signal peptide" evidence="1">
    <location>
        <begin position="1"/>
        <end position="27"/>
    </location>
</feature>
<dbReference type="InParanoid" id="A0A395JUM1"/>